<protein>
    <submittedName>
        <fullName evidence="3">DUF58 domain-containing protein</fullName>
    </submittedName>
</protein>
<proteinExistence type="predicted"/>
<evidence type="ECO:0000313" key="4">
    <source>
        <dbReference type="Proteomes" id="UP001589818"/>
    </source>
</evidence>
<dbReference type="EMBL" id="JBHLVF010000041">
    <property type="protein sequence ID" value="MFC0395515.1"/>
    <property type="molecule type" value="Genomic_DNA"/>
</dbReference>
<dbReference type="Pfam" id="PF01882">
    <property type="entry name" value="DUF58"/>
    <property type="match status" value="1"/>
</dbReference>
<keyword evidence="1" id="KW-0472">Membrane</keyword>
<keyword evidence="4" id="KW-1185">Reference proteome</keyword>
<dbReference type="RefSeq" id="WP_204816608.1">
    <property type="nucleotide sequence ID" value="NZ_JANHOF010000001.1"/>
</dbReference>
<evidence type="ECO:0000313" key="3">
    <source>
        <dbReference type="EMBL" id="MFC0395515.1"/>
    </source>
</evidence>
<keyword evidence="1" id="KW-1133">Transmembrane helix</keyword>
<feature type="transmembrane region" description="Helical" evidence="1">
    <location>
        <begin position="34"/>
        <end position="54"/>
    </location>
</feature>
<sequence length="418" mass="46978">MLTADRTMMRWRVIGMVYAISLLFLLFQGGKTSLMLFCIFNVLLIYLVLGRWSGIGSVTGTRRLSHGSSGAAALEKSLTAGARLDVQVTVHVPGMWPIPYVLVRDRVIRQNGSELPFEASFVPSYRRYGEVTYTTPPLERGVYRFAPTTCSTRDIFGLFEHTGTFEHPEPFSVYPQTVPIRQWHQLKRGVKGPYSTSATQRAAKETTQINGVREYIYGDRLSRIHWNATARTGQWKSKEFERESLPRTIFVLDRYSGVYERQEQFELAVSSVASLAQFAYRRSTSIGLLSVGDKKEGFAPQAAQDQLELMMNHLVRVQSDGDTPLYRMLRQSEAMLPYGSFVVILSPQGGEEAVRSMEWLSRRGVVPLLVHMKGSGDLMYGTDRSGSEWLRLLRRGGYTVYSIGSLQELPAALEGGSA</sequence>
<dbReference type="InterPro" id="IPR002881">
    <property type="entry name" value="DUF58"/>
</dbReference>
<dbReference type="Proteomes" id="UP001589818">
    <property type="component" value="Unassembled WGS sequence"/>
</dbReference>
<feature type="transmembrane region" description="Helical" evidence="1">
    <location>
        <begin position="12"/>
        <end position="28"/>
    </location>
</feature>
<evidence type="ECO:0000259" key="2">
    <source>
        <dbReference type="Pfam" id="PF01882"/>
    </source>
</evidence>
<organism evidence="3 4">
    <name type="scientific">Paenibacillus mendelii</name>
    <dbReference type="NCBI Taxonomy" id="206163"/>
    <lineage>
        <taxon>Bacteria</taxon>
        <taxon>Bacillati</taxon>
        <taxon>Bacillota</taxon>
        <taxon>Bacilli</taxon>
        <taxon>Bacillales</taxon>
        <taxon>Paenibacillaceae</taxon>
        <taxon>Paenibacillus</taxon>
    </lineage>
</organism>
<gene>
    <name evidence="3" type="ORF">ACFFJ8_29620</name>
</gene>
<accession>A0ABV6JL22</accession>
<comment type="caution">
    <text evidence="3">The sequence shown here is derived from an EMBL/GenBank/DDBJ whole genome shotgun (WGS) entry which is preliminary data.</text>
</comment>
<feature type="domain" description="DUF58" evidence="2">
    <location>
        <begin position="212"/>
        <end position="344"/>
    </location>
</feature>
<dbReference type="PANTHER" id="PTHR34351:SF2">
    <property type="entry name" value="DUF58 DOMAIN-CONTAINING PROTEIN"/>
    <property type="match status" value="1"/>
</dbReference>
<keyword evidence="1" id="KW-0812">Transmembrane</keyword>
<name>A0ABV6JL22_9BACL</name>
<evidence type="ECO:0000256" key="1">
    <source>
        <dbReference type="SAM" id="Phobius"/>
    </source>
</evidence>
<dbReference type="PANTHER" id="PTHR34351">
    <property type="entry name" value="SLR1927 PROTEIN-RELATED"/>
    <property type="match status" value="1"/>
</dbReference>
<reference evidence="3 4" key="1">
    <citation type="submission" date="2024-09" db="EMBL/GenBank/DDBJ databases">
        <authorList>
            <person name="Sun Q."/>
            <person name="Mori K."/>
        </authorList>
    </citation>
    <scope>NUCLEOTIDE SEQUENCE [LARGE SCALE GENOMIC DNA]</scope>
    <source>
        <strain evidence="3 4">CCM 4839</strain>
    </source>
</reference>